<proteinExistence type="predicted"/>
<evidence type="ECO:0000313" key="3">
    <source>
        <dbReference type="Proteomes" id="UP000230557"/>
    </source>
</evidence>
<evidence type="ECO:0000256" key="1">
    <source>
        <dbReference type="SAM" id="Phobius"/>
    </source>
</evidence>
<sequence length="61" mass="6583">MSDLLKAERVAVSGKFFTKLFRHGGAGEEGLPNLRRILVAAGVTSLALVCVFTQARLGVYF</sequence>
<keyword evidence="1" id="KW-0812">Transmembrane</keyword>
<name>A0A2H0VDA0_9BACT</name>
<dbReference type="Proteomes" id="UP000230557">
    <property type="component" value="Unassembled WGS sequence"/>
</dbReference>
<reference evidence="3" key="1">
    <citation type="submission" date="2017-09" db="EMBL/GenBank/DDBJ databases">
        <title>Depth-based differentiation of microbial function through sediment-hosted aquifers and enrichment of novel symbionts in the deep terrestrial subsurface.</title>
        <authorList>
            <person name="Probst A.J."/>
            <person name="Ladd B."/>
            <person name="Jarett J.K."/>
            <person name="Geller-Mcgrath D.E."/>
            <person name="Sieber C.M.K."/>
            <person name="Emerson J.B."/>
            <person name="Anantharaman K."/>
            <person name="Thomas B.C."/>
            <person name="Malmstrom R."/>
            <person name="Stieglmeier M."/>
            <person name="Klingl A."/>
            <person name="Woyke T."/>
            <person name="Ryan C.M."/>
            <person name="Banfield J.F."/>
        </authorList>
    </citation>
    <scope>NUCLEOTIDE SEQUENCE [LARGE SCALE GENOMIC DNA]</scope>
</reference>
<evidence type="ECO:0000313" key="2">
    <source>
        <dbReference type="EMBL" id="PIR97077.1"/>
    </source>
</evidence>
<keyword evidence="1" id="KW-1133">Transmembrane helix</keyword>
<comment type="caution">
    <text evidence="2">The sequence shown here is derived from an EMBL/GenBank/DDBJ whole genome shotgun (WGS) entry which is preliminary data.</text>
</comment>
<protein>
    <submittedName>
        <fullName evidence="2">Uncharacterized protein</fullName>
    </submittedName>
</protein>
<organism evidence="2 3">
    <name type="scientific">Candidatus Doudnabacteria bacterium CG10_big_fil_rev_8_21_14_0_10_41_10</name>
    <dbReference type="NCBI Taxonomy" id="1974551"/>
    <lineage>
        <taxon>Bacteria</taxon>
        <taxon>Candidatus Doudnaibacteriota</taxon>
    </lineage>
</organism>
<gene>
    <name evidence="2" type="ORF">COT91_03160</name>
</gene>
<keyword evidence="1" id="KW-0472">Membrane</keyword>
<accession>A0A2H0VDA0</accession>
<feature type="transmembrane region" description="Helical" evidence="1">
    <location>
        <begin position="37"/>
        <end position="59"/>
    </location>
</feature>
<dbReference type="EMBL" id="PFAJ01000044">
    <property type="protein sequence ID" value="PIR97077.1"/>
    <property type="molecule type" value="Genomic_DNA"/>
</dbReference>
<dbReference type="AlphaFoldDB" id="A0A2H0VDA0"/>